<proteinExistence type="predicted"/>
<feature type="region of interest" description="Disordered" evidence="1">
    <location>
        <begin position="47"/>
        <end position="116"/>
    </location>
</feature>
<feature type="compositionally biased region" description="Low complexity" evidence="1">
    <location>
        <begin position="64"/>
        <end position="85"/>
    </location>
</feature>
<dbReference type="Proteomes" id="UP001419910">
    <property type="component" value="Unassembled WGS sequence"/>
</dbReference>
<feature type="compositionally biased region" description="Low complexity" evidence="1">
    <location>
        <begin position="491"/>
        <end position="505"/>
    </location>
</feature>
<sequence>MPVVPIEENKVGIASLTDAKLRPADLSGSGLDAIGSGLRAVGSAGMDLGKAVGSKPPAARTDRGAASAKPAEKGAAAQDPAKAGASDNKPPEAEPRPAIRAAAAQQAAPPLTLTPTQAANDAAVKRGYCDYVEATRPVLDPEKGAPADRQGVDPAAATRARSDQLIEAYQGIAAGLSPEQHEALHGVMPQRLAQDQALIRRQEAAAAQEAQRQQSQRVVDTSADDAVLHYGTPAFGQSMATGLRQIEEQAAETRFISGVHRKISESYAGGDVILGAEHLRLFGAHMTSEDRDAAWQALSGPLIQTQAVADADTPGIANAPTAPLTPQGDPAMLVQRMLAITPAKPAGNDASGAGDTTDLPALVAQYGGDAAKAWAASAIGTDALDALVAQHGARWFGALPKDARNQVAANMAMLGAATSPRRAPTPAERGQAGRRYRGPALVRRAQAERLCRARHPDLARGEAGETSAGRCVGEGPWGRREARRWVHLDQPAAAGGPHRPRPGSARRVDVARRSQCPPGDSAGAWRCGDGVEPDGGERPGRVREAGSAPLSRPDATGRI</sequence>
<protein>
    <submittedName>
        <fullName evidence="2">Uncharacterized protein</fullName>
    </submittedName>
</protein>
<evidence type="ECO:0000313" key="3">
    <source>
        <dbReference type="Proteomes" id="UP001419910"/>
    </source>
</evidence>
<dbReference type="EMBL" id="JBDIME010000018">
    <property type="protein sequence ID" value="MEN2791550.1"/>
    <property type="molecule type" value="Genomic_DNA"/>
</dbReference>
<reference evidence="2 3" key="1">
    <citation type="submission" date="2024-05" db="EMBL/GenBank/DDBJ databases">
        <authorList>
            <person name="Liu Q."/>
            <person name="Xin Y.-H."/>
        </authorList>
    </citation>
    <scope>NUCLEOTIDE SEQUENCE [LARGE SCALE GENOMIC DNA]</scope>
    <source>
        <strain evidence="2 3">CGMCC 1.10181</strain>
    </source>
</reference>
<feature type="compositionally biased region" description="Low complexity" evidence="1">
    <location>
        <begin position="98"/>
        <end position="116"/>
    </location>
</feature>
<evidence type="ECO:0000313" key="2">
    <source>
        <dbReference type="EMBL" id="MEN2791550.1"/>
    </source>
</evidence>
<dbReference type="RefSeq" id="WP_343892545.1">
    <property type="nucleotide sequence ID" value="NZ_BAAAEH010000060.1"/>
</dbReference>
<evidence type="ECO:0000256" key="1">
    <source>
        <dbReference type="SAM" id="MobiDB-lite"/>
    </source>
</evidence>
<feature type="compositionally biased region" description="Basic and acidic residues" evidence="1">
    <location>
        <begin position="535"/>
        <end position="544"/>
    </location>
</feature>
<organism evidence="2 3">
    <name type="scientific">Sphingomonas oligophenolica</name>
    <dbReference type="NCBI Taxonomy" id="301154"/>
    <lineage>
        <taxon>Bacteria</taxon>
        <taxon>Pseudomonadati</taxon>
        <taxon>Pseudomonadota</taxon>
        <taxon>Alphaproteobacteria</taxon>
        <taxon>Sphingomonadales</taxon>
        <taxon>Sphingomonadaceae</taxon>
        <taxon>Sphingomonas</taxon>
    </lineage>
</organism>
<gene>
    <name evidence="2" type="ORF">ABC974_18085</name>
</gene>
<comment type="caution">
    <text evidence="2">The sequence shown here is derived from an EMBL/GenBank/DDBJ whole genome shotgun (WGS) entry which is preliminary data.</text>
</comment>
<keyword evidence="3" id="KW-1185">Reference proteome</keyword>
<accession>A0ABU9Y6Y1</accession>
<name>A0ABU9Y6Y1_9SPHN</name>
<feature type="region of interest" description="Disordered" evidence="1">
    <location>
        <begin position="490"/>
        <end position="559"/>
    </location>
</feature>